<comment type="caution">
    <text evidence="2">The sequence shown here is derived from an EMBL/GenBank/DDBJ whole genome shotgun (WGS) entry which is preliminary data.</text>
</comment>
<accession>A0ABP4C9P2</accession>
<keyword evidence="2" id="KW-0413">Isomerase</keyword>
<dbReference type="Pfam" id="PF11716">
    <property type="entry name" value="MDMPI_N"/>
    <property type="match status" value="1"/>
</dbReference>
<keyword evidence="3" id="KW-1185">Reference proteome</keyword>
<feature type="domain" description="Mycothiol-dependent maleylpyruvate isomerase metal-binding" evidence="1">
    <location>
        <begin position="5"/>
        <end position="50"/>
    </location>
</feature>
<organism evidence="2 3">
    <name type="scientific">Actinocorallia libanotica</name>
    <dbReference type="NCBI Taxonomy" id="46162"/>
    <lineage>
        <taxon>Bacteria</taxon>
        <taxon>Bacillati</taxon>
        <taxon>Actinomycetota</taxon>
        <taxon>Actinomycetes</taxon>
        <taxon>Streptosporangiales</taxon>
        <taxon>Thermomonosporaceae</taxon>
        <taxon>Actinocorallia</taxon>
    </lineage>
</organism>
<protein>
    <submittedName>
        <fullName evidence="2">Maleylpyruvate isomerase family mycothiol-dependent enzyme</fullName>
    </submittedName>
</protein>
<dbReference type="InterPro" id="IPR017517">
    <property type="entry name" value="Maleyloyr_isom"/>
</dbReference>
<evidence type="ECO:0000313" key="3">
    <source>
        <dbReference type="Proteomes" id="UP001500665"/>
    </source>
</evidence>
<dbReference type="EMBL" id="BAAAHH010000027">
    <property type="protein sequence ID" value="GAA0962017.1"/>
    <property type="molecule type" value="Genomic_DNA"/>
</dbReference>
<dbReference type="Gene3D" id="1.20.120.450">
    <property type="entry name" value="dinb family like domain"/>
    <property type="match status" value="1"/>
</dbReference>
<dbReference type="NCBIfam" id="TIGR03083">
    <property type="entry name" value="maleylpyruvate isomerase family mycothiol-dependent enzyme"/>
    <property type="match status" value="1"/>
</dbReference>
<dbReference type="InterPro" id="IPR034660">
    <property type="entry name" value="DinB/YfiT-like"/>
</dbReference>
<evidence type="ECO:0000313" key="2">
    <source>
        <dbReference type="EMBL" id="GAA0962017.1"/>
    </source>
</evidence>
<dbReference type="RefSeq" id="WP_344243926.1">
    <property type="nucleotide sequence ID" value="NZ_BAAAHH010000027.1"/>
</dbReference>
<proteinExistence type="predicted"/>
<reference evidence="3" key="1">
    <citation type="journal article" date="2019" name="Int. J. Syst. Evol. Microbiol.">
        <title>The Global Catalogue of Microorganisms (GCM) 10K type strain sequencing project: providing services to taxonomists for standard genome sequencing and annotation.</title>
        <authorList>
            <consortium name="The Broad Institute Genomics Platform"/>
            <consortium name="The Broad Institute Genome Sequencing Center for Infectious Disease"/>
            <person name="Wu L."/>
            <person name="Ma J."/>
        </authorList>
    </citation>
    <scope>NUCLEOTIDE SEQUENCE [LARGE SCALE GENOMIC DNA]</scope>
    <source>
        <strain evidence="3">JCM 10696</strain>
    </source>
</reference>
<dbReference type="Proteomes" id="UP001500665">
    <property type="component" value="Unassembled WGS sequence"/>
</dbReference>
<name>A0ABP4C9P2_9ACTN</name>
<dbReference type="GO" id="GO:0016853">
    <property type="term" value="F:isomerase activity"/>
    <property type="evidence" value="ECO:0007669"/>
    <property type="project" value="UniProtKB-KW"/>
</dbReference>
<gene>
    <name evidence="2" type="ORF">GCM10009550_55420</name>
</gene>
<dbReference type="SUPFAM" id="SSF109854">
    <property type="entry name" value="DinB/YfiT-like putative metalloenzymes"/>
    <property type="match status" value="1"/>
</dbReference>
<evidence type="ECO:0000259" key="1">
    <source>
        <dbReference type="Pfam" id="PF11716"/>
    </source>
</evidence>
<sequence length="199" mass="22161">MIEELRAERRRVITTLEGLSDQEFDHGRTLCAGWSPRDVLGHLIGIDYFAASYGGLILGDPRTFARRLDEANARQTERVREMPRTRLMDWAATWAVRPSPTTRMAARFLLGDLAVHHQDIVRGQGLSRELPDAVSAAVLREGLFLSSALNRRVFAHRVVPTDGGRPAGPRSAPQVRGTREALGLWLTGRDDVVPELDFA</sequence>
<dbReference type="InterPro" id="IPR024344">
    <property type="entry name" value="MDMPI_metal-binding"/>
</dbReference>